<keyword evidence="8" id="KW-0406">Ion transport</keyword>
<protein>
    <submittedName>
        <fullName evidence="15">Potassium channel protein</fullName>
    </submittedName>
</protein>
<evidence type="ECO:0000256" key="5">
    <source>
        <dbReference type="ARBA" id="ARBA00022826"/>
    </source>
</evidence>
<evidence type="ECO:0000259" key="14">
    <source>
        <dbReference type="PROSITE" id="PS51202"/>
    </source>
</evidence>
<dbReference type="PANTHER" id="PTHR10027">
    <property type="entry name" value="CALCIUM-ACTIVATED POTASSIUM CHANNEL ALPHA CHAIN"/>
    <property type="match status" value="1"/>
</dbReference>
<dbReference type="EMBL" id="BMNM01000001">
    <property type="protein sequence ID" value="GGI69089.1"/>
    <property type="molecule type" value="Genomic_DNA"/>
</dbReference>
<dbReference type="InterPro" id="IPR013099">
    <property type="entry name" value="K_chnl_dom"/>
</dbReference>
<evidence type="ECO:0000256" key="9">
    <source>
        <dbReference type="ARBA" id="ARBA00023136"/>
    </source>
</evidence>
<evidence type="ECO:0000256" key="6">
    <source>
        <dbReference type="ARBA" id="ARBA00022958"/>
    </source>
</evidence>
<keyword evidence="4 12" id="KW-0812">Transmembrane</keyword>
<dbReference type="PANTHER" id="PTHR10027:SF10">
    <property type="entry name" value="SLOWPOKE 2, ISOFORM D"/>
    <property type="match status" value="1"/>
</dbReference>
<dbReference type="SUPFAM" id="SSF51735">
    <property type="entry name" value="NAD(P)-binding Rossmann-fold domains"/>
    <property type="match status" value="1"/>
</dbReference>
<evidence type="ECO:0000256" key="1">
    <source>
        <dbReference type="ARBA" id="ARBA00004651"/>
    </source>
</evidence>
<dbReference type="InterPro" id="IPR036291">
    <property type="entry name" value="NAD(P)-bd_dom_sf"/>
</dbReference>
<evidence type="ECO:0000313" key="16">
    <source>
        <dbReference type="Proteomes" id="UP000657075"/>
    </source>
</evidence>
<evidence type="ECO:0000256" key="4">
    <source>
        <dbReference type="ARBA" id="ARBA00022692"/>
    </source>
</evidence>
<gene>
    <name evidence="15" type="primary">kch</name>
    <name evidence="15" type="ORF">GCM10007112_02590</name>
</gene>
<dbReference type="GO" id="GO:0005886">
    <property type="term" value="C:plasma membrane"/>
    <property type="evidence" value="ECO:0007669"/>
    <property type="project" value="UniProtKB-SubCell"/>
</dbReference>
<evidence type="ECO:0000256" key="11">
    <source>
        <dbReference type="ARBA" id="ARBA00034430"/>
    </source>
</evidence>
<dbReference type="PRINTS" id="PR01333">
    <property type="entry name" value="2POREKCHANEL"/>
</dbReference>
<evidence type="ECO:0000256" key="12">
    <source>
        <dbReference type="SAM" id="Phobius"/>
    </source>
</evidence>
<dbReference type="InterPro" id="IPR003280">
    <property type="entry name" value="2pore_dom_K_chnl"/>
</dbReference>
<dbReference type="Proteomes" id="UP000657075">
    <property type="component" value="Unassembled WGS sequence"/>
</dbReference>
<keyword evidence="5" id="KW-0631">Potassium channel</keyword>
<dbReference type="Pfam" id="PF22614">
    <property type="entry name" value="Slo-like_RCK"/>
    <property type="match status" value="1"/>
</dbReference>
<dbReference type="Gene3D" id="1.10.287.70">
    <property type="match status" value="1"/>
</dbReference>
<evidence type="ECO:0000259" key="13">
    <source>
        <dbReference type="PROSITE" id="PS51201"/>
    </source>
</evidence>
<keyword evidence="9 12" id="KW-0472">Membrane</keyword>
<dbReference type="Gene3D" id="3.30.70.1450">
    <property type="entry name" value="Regulator of K+ conductance, C-terminal domain"/>
    <property type="match status" value="1"/>
</dbReference>
<name>A0A830EEI9_9CREN</name>
<comment type="subcellular location">
    <subcellularLocation>
        <location evidence="1">Cell membrane</location>
        <topology evidence="1">Multi-pass membrane protein</topology>
    </subcellularLocation>
</comment>
<organism evidence="15 16">
    <name type="scientific">Vulcanisaeta souniana JCM 11219</name>
    <dbReference type="NCBI Taxonomy" id="1293586"/>
    <lineage>
        <taxon>Archaea</taxon>
        <taxon>Thermoproteota</taxon>
        <taxon>Thermoprotei</taxon>
        <taxon>Thermoproteales</taxon>
        <taxon>Thermoproteaceae</taxon>
        <taxon>Vulcanisaeta</taxon>
    </lineage>
</organism>
<evidence type="ECO:0000256" key="2">
    <source>
        <dbReference type="ARBA" id="ARBA00022448"/>
    </source>
</evidence>
<dbReference type="Pfam" id="PF07885">
    <property type="entry name" value="Ion_trans_2"/>
    <property type="match status" value="1"/>
</dbReference>
<feature type="transmembrane region" description="Helical" evidence="12">
    <location>
        <begin position="47"/>
        <end position="67"/>
    </location>
</feature>
<dbReference type="SUPFAM" id="SSF81324">
    <property type="entry name" value="Voltage-gated potassium channels"/>
    <property type="match status" value="1"/>
</dbReference>
<comment type="catalytic activity">
    <reaction evidence="11">
        <text>K(+)(in) = K(+)(out)</text>
        <dbReference type="Rhea" id="RHEA:29463"/>
        <dbReference type="ChEBI" id="CHEBI:29103"/>
    </reaction>
</comment>
<dbReference type="GO" id="GO:0005267">
    <property type="term" value="F:potassium channel activity"/>
    <property type="evidence" value="ECO:0007669"/>
    <property type="project" value="UniProtKB-KW"/>
</dbReference>
<keyword evidence="2" id="KW-0813">Transport</keyword>
<evidence type="ECO:0000256" key="10">
    <source>
        <dbReference type="ARBA" id="ARBA00023303"/>
    </source>
</evidence>
<proteinExistence type="predicted"/>
<evidence type="ECO:0000256" key="8">
    <source>
        <dbReference type="ARBA" id="ARBA00023065"/>
    </source>
</evidence>
<dbReference type="InterPro" id="IPR036721">
    <property type="entry name" value="RCK_C_sf"/>
</dbReference>
<keyword evidence="6" id="KW-0630">Potassium</keyword>
<dbReference type="InterPro" id="IPR006037">
    <property type="entry name" value="RCK_C"/>
</dbReference>
<feature type="domain" description="RCK N-terminal" evidence="13">
    <location>
        <begin position="84"/>
        <end position="212"/>
    </location>
</feature>
<evidence type="ECO:0000256" key="7">
    <source>
        <dbReference type="ARBA" id="ARBA00022989"/>
    </source>
</evidence>
<keyword evidence="7 12" id="KW-1133">Transmembrane helix</keyword>
<dbReference type="AlphaFoldDB" id="A0A830EEI9"/>
<dbReference type="PROSITE" id="PS51202">
    <property type="entry name" value="RCK_C"/>
    <property type="match status" value="1"/>
</dbReference>
<dbReference type="InterPro" id="IPR003148">
    <property type="entry name" value="RCK_N"/>
</dbReference>
<comment type="caution">
    <text evidence="15">The sequence shown here is derived from an EMBL/GenBank/DDBJ whole genome shotgun (WGS) entry which is preliminary data.</text>
</comment>
<dbReference type="PROSITE" id="PS51201">
    <property type="entry name" value="RCK_N"/>
    <property type="match status" value="1"/>
</dbReference>
<evidence type="ECO:0000313" key="15">
    <source>
        <dbReference type="EMBL" id="GGI69089.1"/>
    </source>
</evidence>
<accession>A0A830EEI9</accession>
<reference evidence="15" key="1">
    <citation type="journal article" date="2014" name="Int. J. Syst. Evol. Microbiol.">
        <title>Complete genome sequence of Corynebacterium casei LMG S-19264T (=DSM 44701T), isolated from a smear-ripened cheese.</title>
        <authorList>
            <consortium name="US DOE Joint Genome Institute (JGI-PGF)"/>
            <person name="Walter F."/>
            <person name="Albersmeier A."/>
            <person name="Kalinowski J."/>
            <person name="Ruckert C."/>
        </authorList>
    </citation>
    <scope>NUCLEOTIDE SEQUENCE</scope>
    <source>
        <strain evidence="15">JCM 11219</strain>
    </source>
</reference>
<feature type="domain" description="RCK C-terminal" evidence="14">
    <location>
        <begin position="232"/>
        <end position="300"/>
    </location>
</feature>
<reference evidence="15" key="2">
    <citation type="submission" date="2020-09" db="EMBL/GenBank/DDBJ databases">
        <authorList>
            <person name="Sun Q."/>
            <person name="Ohkuma M."/>
        </authorList>
    </citation>
    <scope>NUCLEOTIDE SEQUENCE</scope>
    <source>
        <strain evidence="15">JCM 11219</strain>
    </source>
</reference>
<dbReference type="InterPro" id="IPR047871">
    <property type="entry name" value="K_chnl_Slo-like"/>
</dbReference>
<sequence>MYVIEYGKNPEFNNYFNAVWFVMETITTVGYGDIVPNTFLGKVVDMVIMPVGIAVISLLTASIATELTNVAIMRSMGQHTTSKGKHIVVIGDVDRALRVINVVIDLMNRKGEIVDILYLNNSDKPSSLPADVEFIHGDPFNTNDLLRAGVDKASTVVILPFNDSDVKTADAKVILLIMSVRKLNIDAHVIAEVLNEVDRDYALRAGANSVISLGSFTTIMIANEVFDRGLSSVLMNIINKGNLGLIKADEYVGSRFIDIMQVVKSKLNYLVIGIVRGNEVILNPGNDFVIQPSDSLLIIK</sequence>
<dbReference type="SUPFAM" id="SSF116726">
    <property type="entry name" value="TrkA C-terminal domain-like"/>
    <property type="match status" value="1"/>
</dbReference>
<keyword evidence="10 15" id="KW-0407">Ion channel</keyword>
<evidence type="ECO:0000256" key="3">
    <source>
        <dbReference type="ARBA" id="ARBA00022538"/>
    </source>
</evidence>
<keyword evidence="3" id="KW-0633">Potassium transport</keyword>
<dbReference type="Gene3D" id="3.40.50.720">
    <property type="entry name" value="NAD(P)-binding Rossmann-like Domain"/>
    <property type="match status" value="1"/>
</dbReference>